<dbReference type="GO" id="GO:0043856">
    <property type="term" value="F:anti-sigma factor antagonist activity"/>
    <property type="evidence" value="ECO:0007669"/>
    <property type="project" value="InterPro"/>
</dbReference>
<dbReference type="InterPro" id="IPR003658">
    <property type="entry name" value="Anti-sigma_ant"/>
</dbReference>
<comment type="similarity">
    <text evidence="1 2">Belongs to the anti-sigma-factor antagonist family.</text>
</comment>
<dbReference type="OrthoDB" id="3700428at2"/>
<dbReference type="RefSeq" id="WP_158016317.1">
    <property type="nucleotide sequence ID" value="NZ_CBCSKE010000023.1"/>
</dbReference>
<dbReference type="NCBIfam" id="TIGR00377">
    <property type="entry name" value="ant_ant_sig"/>
    <property type="match status" value="1"/>
</dbReference>
<dbReference type="Proteomes" id="UP000269998">
    <property type="component" value="Chromosome"/>
</dbReference>
<dbReference type="InterPro" id="IPR002645">
    <property type="entry name" value="STAS_dom"/>
</dbReference>
<dbReference type="PANTHER" id="PTHR33495">
    <property type="entry name" value="ANTI-SIGMA FACTOR ANTAGONIST TM_1081-RELATED-RELATED"/>
    <property type="match status" value="1"/>
</dbReference>
<evidence type="ECO:0000259" key="3">
    <source>
        <dbReference type="PROSITE" id="PS50801"/>
    </source>
</evidence>
<evidence type="ECO:0000256" key="1">
    <source>
        <dbReference type="ARBA" id="ARBA00009013"/>
    </source>
</evidence>
<keyword evidence="5" id="KW-1185">Reference proteome</keyword>
<dbReference type="Gene3D" id="3.30.750.24">
    <property type="entry name" value="STAS domain"/>
    <property type="match status" value="1"/>
</dbReference>
<dbReference type="EMBL" id="LR130759">
    <property type="protein sequence ID" value="VDM88325.1"/>
    <property type="molecule type" value="Genomic_DNA"/>
</dbReference>
<dbReference type="KEGG" id="mbai:MB901379_01886"/>
<dbReference type="PROSITE" id="PS50801">
    <property type="entry name" value="STAS"/>
    <property type="match status" value="1"/>
</dbReference>
<reference evidence="5" key="1">
    <citation type="submission" date="2018-02" db="EMBL/GenBank/DDBJ databases">
        <authorList>
            <person name="Seth-Smith MB H."/>
            <person name="Seth-Smith H."/>
        </authorList>
    </citation>
    <scope>NUCLEOTIDE SEQUENCE [LARGE SCALE GENOMIC DNA]</scope>
</reference>
<dbReference type="PANTHER" id="PTHR33495:SF2">
    <property type="entry name" value="ANTI-SIGMA FACTOR ANTAGONIST TM_1081-RELATED"/>
    <property type="match status" value="1"/>
</dbReference>
<gene>
    <name evidence="4" type="primary">rsbV_1</name>
    <name evidence="4" type="ORF">MB901379_01886</name>
</gene>
<name>A0A3S4BEN2_9MYCO</name>
<organism evidence="4 5">
    <name type="scientific">Mycobacterium basiliense</name>
    <dbReference type="NCBI Taxonomy" id="2094119"/>
    <lineage>
        <taxon>Bacteria</taxon>
        <taxon>Bacillati</taxon>
        <taxon>Actinomycetota</taxon>
        <taxon>Actinomycetes</taxon>
        <taxon>Mycobacteriales</taxon>
        <taxon>Mycobacteriaceae</taxon>
        <taxon>Mycobacterium</taxon>
    </lineage>
</organism>
<feature type="domain" description="STAS" evidence="3">
    <location>
        <begin position="30"/>
        <end position="141"/>
    </location>
</feature>
<dbReference type="SUPFAM" id="SSF52091">
    <property type="entry name" value="SpoIIaa-like"/>
    <property type="match status" value="1"/>
</dbReference>
<dbReference type="AlphaFoldDB" id="A0A3S4BEN2"/>
<evidence type="ECO:0000256" key="2">
    <source>
        <dbReference type="RuleBase" id="RU003749"/>
    </source>
</evidence>
<dbReference type="CDD" id="cd07043">
    <property type="entry name" value="STAS_anti-anti-sigma_factors"/>
    <property type="match status" value="1"/>
</dbReference>
<evidence type="ECO:0000313" key="5">
    <source>
        <dbReference type="Proteomes" id="UP000269998"/>
    </source>
</evidence>
<dbReference type="Pfam" id="PF01740">
    <property type="entry name" value="STAS"/>
    <property type="match status" value="1"/>
</dbReference>
<dbReference type="InterPro" id="IPR036513">
    <property type="entry name" value="STAS_dom_sf"/>
</dbReference>
<evidence type="ECO:0000313" key="4">
    <source>
        <dbReference type="EMBL" id="VDM88325.1"/>
    </source>
</evidence>
<proteinExistence type="inferred from homology"/>
<accession>A0A3S4BEN2</accession>
<sequence>MSVVTAEPMISQLILSTRLISELGDPQSTLRATTDRDGAVVLIHAGGEVDAYNERTWHQLVSEAAAAVPPSGLLVVDVNDLDFMACCAFTVLAAEAQRCRRHGVRVRLASSHSIVGRIVAACGFAELLPVFPTVDAALAACI</sequence>
<protein>
    <recommendedName>
        <fullName evidence="2">Anti-sigma factor antagonist</fullName>
    </recommendedName>
</protein>